<keyword evidence="1" id="KW-0175">Coiled coil</keyword>
<dbReference type="Gene3D" id="3.30.1370.110">
    <property type="match status" value="1"/>
</dbReference>
<dbReference type="EMBL" id="CP058554">
    <property type="protein sequence ID" value="QMV75673.1"/>
    <property type="molecule type" value="Genomic_DNA"/>
</dbReference>
<evidence type="ECO:0000256" key="1">
    <source>
        <dbReference type="SAM" id="Coils"/>
    </source>
</evidence>
<keyword evidence="4" id="KW-1185">Reference proteome</keyword>
<dbReference type="SUPFAM" id="SSF160443">
    <property type="entry name" value="SMR domain-like"/>
    <property type="match status" value="1"/>
</dbReference>
<reference evidence="3 4" key="1">
    <citation type="journal article" date="2020" name="G3 (Bethesda)">
        <title>CeMbio - The Caenorhabditis elegans Microbiome Resource.</title>
        <authorList>
            <person name="Dirksen P."/>
            <person name="Assie A."/>
            <person name="Zimmermann J."/>
            <person name="Zhang F."/>
            <person name="Tietje A.M."/>
            <person name="Marsh S.A."/>
            <person name="Felix M.A."/>
            <person name="Shapira M."/>
            <person name="Kaleta C."/>
            <person name="Schulenburg H."/>
            <person name="Samuel B."/>
        </authorList>
    </citation>
    <scope>NUCLEOTIDE SEQUENCE [LARGE SCALE GENOMIC DNA]</scope>
    <source>
        <strain evidence="3 4">BIGb0172</strain>
    </source>
</reference>
<proteinExistence type="predicted"/>
<feature type="domain" description="Smr" evidence="2">
    <location>
        <begin position="130"/>
        <end position="211"/>
    </location>
</feature>
<dbReference type="PROSITE" id="PS50828">
    <property type="entry name" value="SMR"/>
    <property type="match status" value="1"/>
</dbReference>
<evidence type="ECO:0000313" key="4">
    <source>
        <dbReference type="Proteomes" id="UP000515240"/>
    </source>
</evidence>
<dbReference type="AlphaFoldDB" id="A0A7G5ENU8"/>
<dbReference type="InterPro" id="IPR036063">
    <property type="entry name" value="Smr_dom_sf"/>
</dbReference>
<dbReference type="PANTHER" id="PTHR35562">
    <property type="entry name" value="DNA ENDONUCLEASE SMRA-RELATED"/>
    <property type="match status" value="1"/>
</dbReference>
<gene>
    <name evidence="3" type="ORF">HS961_07600</name>
</gene>
<dbReference type="Pfam" id="PF01713">
    <property type="entry name" value="Smr"/>
    <property type="match status" value="1"/>
</dbReference>
<evidence type="ECO:0000313" key="3">
    <source>
        <dbReference type="EMBL" id="QMV75673.1"/>
    </source>
</evidence>
<dbReference type="PANTHER" id="PTHR35562:SF2">
    <property type="entry name" value="DNA ENDONUCLEASE SMRA-RELATED"/>
    <property type="match status" value="1"/>
</dbReference>
<dbReference type="InterPro" id="IPR002625">
    <property type="entry name" value="Smr_dom"/>
</dbReference>
<dbReference type="Proteomes" id="UP000515240">
    <property type="component" value="Chromosome"/>
</dbReference>
<sequence>MASLRELKQLRKALTALQAEQAAQRQLQEQARQQAMRQAERDRQLFRQTVGAVRPLPSSDLVPAEPALPDPLPLQHWADEKRVLLEAMSDEFDASTLLDTDDQLSFRRKGIGRDVVHKLRAGSWTIQRQIDLHGFRTDEAREALGAFIRQAQRQGLRCVRVVHGKGLGSPGRMPVLKGRVHSWLVQKNEVLAFVQARPVDGGAGALVVLLRAAAMTTSAVQVADALLEMQSIAQQAAAAPAPDPVVAQVATWAAQYRSSKPKR</sequence>
<evidence type="ECO:0000259" key="2">
    <source>
        <dbReference type="PROSITE" id="PS50828"/>
    </source>
</evidence>
<name>A0A7G5ENU8_9BURK</name>
<accession>A0A7G5ENU8</accession>
<dbReference type="KEGG" id="cpis:HS961_07600"/>
<organism evidence="3 4">
    <name type="scientific">Comamonas piscis</name>
    <dbReference type="NCBI Taxonomy" id="1562974"/>
    <lineage>
        <taxon>Bacteria</taxon>
        <taxon>Pseudomonadati</taxon>
        <taxon>Pseudomonadota</taxon>
        <taxon>Betaproteobacteria</taxon>
        <taxon>Burkholderiales</taxon>
        <taxon>Comamonadaceae</taxon>
        <taxon>Comamonas</taxon>
    </lineage>
</organism>
<feature type="coiled-coil region" evidence="1">
    <location>
        <begin position="7"/>
        <end position="34"/>
    </location>
</feature>
<dbReference type="SMART" id="SM00463">
    <property type="entry name" value="SMR"/>
    <property type="match status" value="1"/>
</dbReference>
<protein>
    <submittedName>
        <fullName evidence="3">Smr/MutS family protein</fullName>
    </submittedName>
</protein>